<comment type="caution">
    <text evidence="22">The sequence shown here is derived from an EMBL/GenBank/DDBJ whole genome shotgun (WGS) entry which is preliminary data.</text>
</comment>
<dbReference type="GO" id="GO:0106310">
    <property type="term" value="F:protein serine kinase activity"/>
    <property type="evidence" value="ECO:0007669"/>
    <property type="project" value="RHEA"/>
</dbReference>
<evidence type="ECO:0000256" key="16">
    <source>
        <dbReference type="SAM" id="MobiDB-lite"/>
    </source>
</evidence>
<dbReference type="InterPro" id="IPR021820">
    <property type="entry name" value="S-locus_recpt_kinase_C"/>
</dbReference>
<feature type="domain" description="Protein kinase" evidence="19">
    <location>
        <begin position="508"/>
        <end position="785"/>
    </location>
</feature>
<dbReference type="Proteomes" id="UP000231279">
    <property type="component" value="Unassembled WGS sequence"/>
</dbReference>
<protein>
    <recommendedName>
        <fullName evidence="15">Receptor-like serine/threonine-protein kinase</fullName>
        <ecNumber evidence="15">2.7.11.1</ecNumber>
    </recommendedName>
</protein>
<dbReference type="InterPro" id="IPR003609">
    <property type="entry name" value="Pan_app"/>
</dbReference>
<keyword evidence="11" id="KW-1015">Disulfide bond</keyword>
<comment type="catalytic activity">
    <reaction evidence="13 15">
        <text>L-threonyl-[protein] + ATP = O-phospho-L-threonyl-[protein] + ADP + H(+)</text>
        <dbReference type="Rhea" id="RHEA:46608"/>
        <dbReference type="Rhea" id="RHEA-COMP:11060"/>
        <dbReference type="Rhea" id="RHEA-COMP:11605"/>
        <dbReference type="ChEBI" id="CHEBI:15378"/>
        <dbReference type="ChEBI" id="CHEBI:30013"/>
        <dbReference type="ChEBI" id="CHEBI:30616"/>
        <dbReference type="ChEBI" id="CHEBI:61977"/>
        <dbReference type="ChEBI" id="CHEBI:456216"/>
        <dbReference type="EC" id="2.7.11.1"/>
    </reaction>
</comment>
<evidence type="ECO:0000256" key="3">
    <source>
        <dbReference type="ARBA" id="ARBA00022679"/>
    </source>
</evidence>
<dbReference type="PROSITE" id="PS50011">
    <property type="entry name" value="PROTEIN_KINASE_DOM"/>
    <property type="match status" value="1"/>
</dbReference>
<dbReference type="Pfam" id="PF11883">
    <property type="entry name" value="DUF3403"/>
    <property type="match status" value="1"/>
</dbReference>
<comment type="catalytic activity">
    <reaction evidence="14 15">
        <text>L-seryl-[protein] + ATP = O-phospho-L-seryl-[protein] + ADP + H(+)</text>
        <dbReference type="Rhea" id="RHEA:17989"/>
        <dbReference type="Rhea" id="RHEA-COMP:9863"/>
        <dbReference type="Rhea" id="RHEA-COMP:11604"/>
        <dbReference type="ChEBI" id="CHEBI:15378"/>
        <dbReference type="ChEBI" id="CHEBI:29999"/>
        <dbReference type="ChEBI" id="CHEBI:30616"/>
        <dbReference type="ChEBI" id="CHEBI:83421"/>
        <dbReference type="ChEBI" id="CHEBI:456216"/>
        <dbReference type="EC" id="2.7.11.1"/>
    </reaction>
</comment>
<evidence type="ECO:0000256" key="10">
    <source>
        <dbReference type="ARBA" id="ARBA00023136"/>
    </source>
</evidence>
<evidence type="ECO:0000256" key="7">
    <source>
        <dbReference type="ARBA" id="ARBA00022777"/>
    </source>
</evidence>
<dbReference type="GO" id="GO:0004674">
    <property type="term" value="F:protein serine/threonine kinase activity"/>
    <property type="evidence" value="ECO:0007669"/>
    <property type="project" value="UniProtKB-KW"/>
</dbReference>
<evidence type="ECO:0000313" key="22">
    <source>
        <dbReference type="EMBL" id="PIN16967.1"/>
    </source>
</evidence>
<evidence type="ECO:0000259" key="20">
    <source>
        <dbReference type="PROSITE" id="PS50927"/>
    </source>
</evidence>
<feature type="region of interest" description="Disordered" evidence="16">
    <location>
        <begin position="798"/>
        <end position="825"/>
    </location>
</feature>
<dbReference type="AlphaFoldDB" id="A0A2G9HHD9"/>
<dbReference type="GO" id="GO:0005524">
    <property type="term" value="F:ATP binding"/>
    <property type="evidence" value="ECO:0007669"/>
    <property type="project" value="UniProtKB-KW"/>
</dbReference>
<dbReference type="Gene3D" id="3.30.200.20">
    <property type="entry name" value="Phosphorylase Kinase, domain 1"/>
    <property type="match status" value="1"/>
</dbReference>
<dbReference type="SMART" id="SM00473">
    <property type="entry name" value="PAN_AP"/>
    <property type="match status" value="1"/>
</dbReference>
<dbReference type="Gene3D" id="3.50.4.10">
    <property type="entry name" value="Hepatocyte Growth Factor"/>
    <property type="match status" value="1"/>
</dbReference>
<evidence type="ECO:0000256" key="15">
    <source>
        <dbReference type="PIRNR" id="PIRNR000641"/>
    </source>
</evidence>
<evidence type="ECO:0000256" key="9">
    <source>
        <dbReference type="ARBA" id="ARBA00022989"/>
    </source>
</evidence>
<keyword evidence="7 15" id="KW-0418">Kinase</keyword>
<evidence type="ECO:0000256" key="2">
    <source>
        <dbReference type="ARBA" id="ARBA00022527"/>
    </source>
</evidence>
<dbReference type="InterPro" id="IPR011009">
    <property type="entry name" value="Kinase-like_dom_sf"/>
</dbReference>
<evidence type="ECO:0000256" key="17">
    <source>
        <dbReference type="SAM" id="Phobius"/>
    </source>
</evidence>
<evidence type="ECO:0000256" key="11">
    <source>
        <dbReference type="ARBA" id="ARBA00023157"/>
    </source>
</evidence>
<evidence type="ECO:0000256" key="18">
    <source>
        <dbReference type="SAM" id="SignalP"/>
    </source>
</evidence>
<dbReference type="CDD" id="cd00028">
    <property type="entry name" value="B_lectin"/>
    <property type="match status" value="1"/>
</dbReference>
<evidence type="ECO:0000256" key="14">
    <source>
        <dbReference type="ARBA" id="ARBA00048679"/>
    </source>
</evidence>
<reference evidence="23" key="1">
    <citation type="journal article" date="2018" name="Gigascience">
        <title>Genome assembly of the Pink Ipe (Handroanthus impetiginosus, Bignoniaceae), a highly valued, ecologically keystone Neotropical timber forest tree.</title>
        <authorList>
            <person name="Silva-Junior O.B."/>
            <person name="Grattapaglia D."/>
            <person name="Novaes E."/>
            <person name="Collevatti R.G."/>
        </authorList>
    </citation>
    <scope>NUCLEOTIDE SEQUENCE [LARGE SCALE GENOMIC DNA]</scope>
    <source>
        <strain evidence="23">cv. UFG-1</strain>
    </source>
</reference>
<evidence type="ECO:0000259" key="21">
    <source>
        <dbReference type="PROSITE" id="PS50948"/>
    </source>
</evidence>
<feature type="chain" id="PRO_5013762360" description="Receptor-like serine/threonine-protein kinase" evidence="18">
    <location>
        <begin position="27"/>
        <end position="825"/>
    </location>
</feature>
<dbReference type="FunFam" id="2.90.10.10:FF:000004">
    <property type="entry name" value="G-type lectin S-receptor-like serine/threonine-protein kinase"/>
    <property type="match status" value="1"/>
</dbReference>
<dbReference type="GO" id="GO:0048544">
    <property type="term" value="P:recognition of pollen"/>
    <property type="evidence" value="ECO:0007669"/>
    <property type="project" value="InterPro"/>
</dbReference>
<evidence type="ECO:0000259" key="19">
    <source>
        <dbReference type="PROSITE" id="PS50011"/>
    </source>
</evidence>
<evidence type="ECO:0000313" key="23">
    <source>
        <dbReference type="Proteomes" id="UP000231279"/>
    </source>
</evidence>
<dbReference type="Gene3D" id="2.90.10.10">
    <property type="entry name" value="Bulb-type lectin domain"/>
    <property type="match status" value="1"/>
</dbReference>
<dbReference type="Pfam" id="PF08276">
    <property type="entry name" value="PAN_2"/>
    <property type="match status" value="1"/>
</dbReference>
<keyword evidence="8 15" id="KW-0067">ATP-binding</keyword>
<keyword evidence="3 15" id="KW-0808">Transferase</keyword>
<dbReference type="InterPro" id="IPR008271">
    <property type="entry name" value="Ser/Thr_kinase_AS"/>
</dbReference>
<gene>
    <name evidence="22" type="ORF">CDL12_10377</name>
</gene>
<dbReference type="EC" id="2.7.11.1" evidence="15"/>
<feature type="signal peptide" evidence="18">
    <location>
        <begin position="1"/>
        <end position="26"/>
    </location>
</feature>
<comment type="similarity">
    <text evidence="15">Belongs to the protein kinase superfamily. Ser/Thr protein kinase family.</text>
</comment>
<dbReference type="Pfam" id="PF07714">
    <property type="entry name" value="PK_Tyr_Ser-Thr"/>
    <property type="match status" value="1"/>
</dbReference>
<evidence type="ECO:0000256" key="12">
    <source>
        <dbReference type="ARBA" id="ARBA00023180"/>
    </source>
</evidence>
<dbReference type="PANTHER" id="PTHR32444">
    <property type="entry name" value="BULB-TYPE LECTIN DOMAIN-CONTAINING PROTEIN"/>
    <property type="match status" value="1"/>
</dbReference>
<dbReference type="InterPro" id="IPR036426">
    <property type="entry name" value="Bulb-type_lectin_dom_sf"/>
</dbReference>
<dbReference type="InterPro" id="IPR001480">
    <property type="entry name" value="Bulb-type_lectin_dom"/>
</dbReference>
<dbReference type="STRING" id="429701.A0A2G9HHD9"/>
<proteinExistence type="inferred from homology"/>
<dbReference type="CDD" id="cd01098">
    <property type="entry name" value="PAN_AP_plant"/>
    <property type="match status" value="1"/>
</dbReference>
<dbReference type="CDD" id="cd14066">
    <property type="entry name" value="STKc_IRAK"/>
    <property type="match status" value="1"/>
</dbReference>
<evidence type="ECO:0000256" key="1">
    <source>
        <dbReference type="ARBA" id="ARBA00004479"/>
    </source>
</evidence>
<keyword evidence="2 15" id="KW-0723">Serine/threonine-protein kinase</keyword>
<comment type="subcellular location">
    <subcellularLocation>
        <location evidence="1">Membrane</location>
        <topology evidence="1">Single-pass type I membrane protein</topology>
    </subcellularLocation>
</comment>
<organism evidence="22 23">
    <name type="scientific">Handroanthus impetiginosus</name>
    <dbReference type="NCBI Taxonomy" id="429701"/>
    <lineage>
        <taxon>Eukaryota</taxon>
        <taxon>Viridiplantae</taxon>
        <taxon>Streptophyta</taxon>
        <taxon>Embryophyta</taxon>
        <taxon>Tracheophyta</taxon>
        <taxon>Spermatophyta</taxon>
        <taxon>Magnoliopsida</taxon>
        <taxon>eudicotyledons</taxon>
        <taxon>Gunneridae</taxon>
        <taxon>Pentapetalae</taxon>
        <taxon>asterids</taxon>
        <taxon>lamiids</taxon>
        <taxon>Lamiales</taxon>
        <taxon>Bignoniaceae</taxon>
        <taxon>Crescentiina</taxon>
        <taxon>Tabebuia alliance</taxon>
        <taxon>Handroanthus</taxon>
    </lineage>
</organism>
<dbReference type="Pfam" id="PF00954">
    <property type="entry name" value="S_locus_glycop"/>
    <property type="match status" value="1"/>
</dbReference>
<keyword evidence="10 17" id="KW-0472">Membrane</keyword>
<dbReference type="PROSITE" id="PS00108">
    <property type="entry name" value="PROTEIN_KINASE_ST"/>
    <property type="match status" value="1"/>
</dbReference>
<dbReference type="SMART" id="SM00108">
    <property type="entry name" value="B_lectin"/>
    <property type="match status" value="1"/>
</dbReference>
<dbReference type="PIRSF" id="PIRSF000641">
    <property type="entry name" value="SRK"/>
    <property type="match status" value="1"/>
</dbReference>
<dbReference type="FunFam" id="1.10.510.10:FF:000060">
    <property type="entry name" value="G-type lectin S-receptor-like serine/threonine-protein kinase"/>
    <property type="match status" value="1"/>
</dbReference>
<dbReference type="PROSITE" id="PS50948">
    <property type="entry name" value="PAN"/>
    <property type="match status" value="1"/>
</dbReference>
<keyword evidence="6 15" id="KW-0547">Nucleotide-binding</keyword>
<dbReference type="OrthoDB" id="785331at2759"/>
<dbReference type="InterPro" id="IPR000719">
    <property type="entry name" value="Prot_kinase_dom"/>
</dbReference>
<keyword evidence="12" id="KW-0325">Glycoprotein</keyword>
<feature type="domain" description="Bulb-type lectin" evidence="20">
    <location>
        <begin position="27"/>
        <end position="149"/>
    </location>
</feature>
<dbReference type="GO" id="GO:0016020">
    <property type="term" value="C:membrane"/>
    <property type="evidence" value="ECO:0007669"/>
    <property type="project" value="UniProtKB-SubCell"/>
</dbReference>
<evidence type="ECO:0000256" key="13">
    <source>
        <dbReference type="ARBA" id="ARBA00047899"/>
    </source>
</evidence>
<name>A0A2G9HHD9_9LAMI</name>
<evidence type="ECO:0000256" key="5">
    <source>
        <dbReference type="ARBA" id="ARBA00022729"/>
    </source>
</evidence>
<keyword evidence="5 18" id="KW-0732">Signal</keyword>
<accession>A0A2G9HHD9</accession>
<dbReference type="SMART" id="SM00220">
    <property type="entry name" value="S_TKc"/>
    <property type="match status" value="1"/>
</dbReference>
<dbReference type="InterPro" id="IPR001245">
    <property type="entry name" value="Ser-Thr/Tyr_kinase_cat_dom"/>
</dbReference>
<keyword evidence="4 17" id="KW-0812">Transmembrane</keyword>
<dbReference type="SUPFAM" id="SSF56112">
    <property type="entry name" value="Protein kinase-like (PK-like)"/>
    <property type="match status" value="1"/>
</dbReference>
<dbReference type="FunFam" id="3.30.200.20:FF:000195">
    <property type="entry name" value="G-type lectin S-receptor-like serine/threonine-protein kinase"/>
    <property type="match status" value="1"/>
</dbReference>
<keyword evidence="23" id="KW-1185">Reference proteome</keyword>
<dbReference type="PANTHER" id="PTHR32444:SF183">
    <property type="entry name" value="APPLE DOMAIN-CONTAINING PROTEIN"/>
    <property type="match status" value="1"/>
</dbReference>
<evidence type="ECO:0000256" key="8">
    <source>
        <dbReference type="ARBA" id="ARBA00022840"/>
    </source>
</evidence>
<dbReference type="InterPro" id="IPR024171">
    <property type="entry name" value="SRK-like_kinase"/>
</dbReference>
<feature type="domain" description="Apple" evidence="21">
    <location>
        <begin position="341"/>
        <end position="423"/>
    </location>
</feature>
<feature type="compositionally biased region" description="Low complexity" evidence="16">
    <location>
        <begin position="802"/>
        <end position="815"/>
    </location>
</feature>
<dbReference type="SUPFAM" id="SSF51110">
    <property type="entry name" value="alpha-D-mannose-specific plant lectins"/>
    <property type="match status" value="1"/>
</dbReference>
<dbReference type="Gene3D" id="1.10.510.10">
    <property type="entry name" value="Transferase(Phosphotransferase) domain 1"/>
    <property type="match status" value="1"/>
</dbReference>
<dbReference type="Pfam" id="PF01453">
    <property type="entry name" value="B_lectin"/>
    <property type="match status" value="1"/>
</dbReference>
<keyword evidence="9 17" id="KW-1133">Transmembrane helix</keyword>
<evidence type="ECO:0000256" key="4">
    <source>
        <dbReference type="ARBA" id="ARBA00022692"/>
    </source>
</evidence>
<dbReference type="InterPro" id="IPR000858">
    <property type="entry name" value="S_locus_glycoprot_dom"/>
</dbReference>
<evidence type="ECO:0000256" key="6">
    <source>
        <dbReference type="ARBA" id="ARBA00022741"/>
    </source>
</evidence>
<feature type="transmembrane region" description="Helical" evidence="17">
    <location>
        <begin position="436"/>
        <end position="458"/>
    </location>
</feature>
<dbReference type="EMBL" id="NKXS01001766">
    <property type="protein sequence ID" value="PIN16967.1"/>
    <property type="molecule type" value="Genomic_DNA"/>
</dbReference>
<dbReference type="PROSITE" id="PS50927">
    <property type="entry name" value="BULB_LECTIN"/>
    <property type="match status" value="1"/>
</dbReference>
<sequence>MDAYSIATSLLLIISSFFCIQKMSHAMDTITTTQIIKDGDTIVSHGGSFELGFFSPGNSKNLYVGIWFKKVTVRTAVWVANRRIPLQKTSSGILKVVKPGILVLLNETNGTIWSTNTSISVRNPVAQLLDSGNLVIKDAYDDNPKNFVWQSFDYPTDTLLSGMKLGWNFANHLEVYLSSWKNGDDPAHGDYTFHCDPTGYPQGVLRKGGVKVYTTGPWNGLTFSGLPNLQQNLLFKFGLVMNKNEVYYHYEPINSSIISRLTMGLIGLPERSTWSDQTKSWERYITGPLDSCDRHNSCGAYGVCSMASCKCLNKFVPKDRESWDQREYRLSGCVRRTSLDCRNGDAFLKYSGIKLPDTEHSWFNQSTMNLEECKMLCLKNCSCMAYTNINASAGGHTCLLWSSDLVDIKELSEGGQDIYIRMSSSELDSRGSKRKILIVSLSLVMGIVLVGLSLMLCAHKRRKIHLSLRRRGEQRLGYANNHNDESKKNELELPLFDLHTISKATYNFSNNKKIGEGGFGPVYKGQLEGGQDIAVKRLSRTSLQGIDEFKNEVICVAKLQHRNLVKLLGCCIQGQEYLLIYEYMPNKSLDLILFNPAKSTFLDWPRRFDIINGIARGLLYLHQDSRLRIIHRDLKASNVLLDSDMNPKISDFGLARSFGGNETGANTSRVVGTYGYMSPEYAVDGVFSVKSDVFSFGVLVLEIVSGKKNRGFSHRDHYLNLLGHAWMLHKEGRALELVDSYSGKSSYLSQVLRSIHIGLLCVQQCPEDRPSMSSVVLMLANEGVLPQAKKPGFFTERDVSETKTSGNTNTLSSTNEMSITLLEAR</sequence>